<keyword evidence="2" id="KW-0378">Hydrolase</keyword>
<dbReference type="SMART" id="SM00479">
    <property type="entry name" value="EXOIII"/>
    <property type="match status" value="1"/>
</dbReference>
<keyword evidence="2" id="KW-0269">Exonuclease</keyword>
<protein>
    <submittedName>
        <fullName evidence="2">3'-5' exonuclease</fullName>
    </submittedName>
</protein>
<dbReference type="InterPro" id="IPR012337">
    <property type="entry name" value="RNaseH-like_sf"/>
</dbReference>
<gene>
    <name evidence="2" type="ORF">G3N56_03645</name>
</gene>
<dbReference type="GO" id="GO:0004527">
    <property type="term" value="F:exonuclease activity"/>
    <property type="evidence" value="ECO:0007669"/>
    <property type="project" value="UniProtKB-KW"/>
</dbReference>
<dbReference type="InterPro" id="IPR013520">
    <property type="entry name" value="Ribonucl_H"/>
</dbReference>
<dbReference type="Proteomes" id="UP000469724">
    <property type="component" value="Unassembled WGS sequence"/>
</dbReference>
<accession>A0A7K3NI03</accession>
<keyword evidence="3" id="KW-1185">Reference proteome</keyword>
<feature type="domain" description="Exonuclease" evidence="1">
    <location>
        <begin position="4"/>
        <end position="163"/>
    </location>
</feature>
<dbReference type="CDD" id="cd06127">
    <property type="entry name" value="DEDDh"/>
    <property type="match status" value="1"/>
</dbReference>
<proteinExistence type="predicted"/>
<dbReference type="GO" id="GO:0006259">
    <property type="term" value="P:DNA metabolic process"/>
    <property type="evidence" value="ECO:0007669"/>
    <property type="project" value="UniProtKB-ARBA"/>
</dbReference>
<dbReference type="InterPro" id="IPR036397">
    <property type="entry name" value="RNaseH_sf"/>
</dbReference>
<sequence>MIGVVIDFETNGFYGASVLSAAGILISVDWERKKTTRLDTFLRHYYPVEKWNPYAQEVNGLSAAQIQILREDGEYPLYFREDQSFFEFCSNANFAVAHNAKFDRSFLSLSIPWLCTMEICGGKLVDAVKRRGIKVKESELHQALYDAKMCLKLFEYVFEHQHKYLKSAIINKLPESSIV</sequence>
<dbReference type="SUPFAM" id="SSF53098">
    <property type="entry name" value="Ribonuclease H-like"/>
    <property type="match status" value="1"/>
</dbReference>
<reference evidence="2 3" key="1">
    <citation type="submission" date="2020-02" db="EMBL/GenBank/DDBJ databases">
        <title>Comparative genomics of sulfur disproportionating microorganisms.</title>
        <authorList>
            <person name="Ward L.M."/>
            <person name="Bertran E."/>
            <person name="Johnston D.T."/>
        </authorList>
    </citation>
    <scope>NUCLEOTIDE SEQUENCE [LARGE SCALE GENOMIC DNA]</scope>
    <source>
        <strain evidence="2 3">DSM 3696</strain>
    </source>
</reference>
<dbReference type="EMBL" id="JAAGRQ010000010">
    <property type="protein sequence ID" value="NDY55834.1"/>
    <property type="molecule type" value="Genomic_DNA"/>
</dbReference>
<dbReference type="Gene3D" id="3.30.420.10">
    <property type="entry name" value="Ribonuclease H-like superfamily/Ribonuclease H"/>
    <property type="match status" value="1"/>
</dbReference>
<keyword evidence="2" id="KW-0540">Nuclease</keyword>
<evidence type="ECO:0000313" key="2">
    <source>
        <dbReference type="EMBL" id="NDY55834.1"/>
    </source>
</evidence>
<evidence type="ECO:0000259" key="1">
    <source>
        <dbReference type="SMART" id="SM00479"/>
    </source>
</evidence>
<name>A0A7K3NI03_9BACT</name>
<evidence type="ECO:0000313" key="3">
    <source>
        <dbReference type="Proteomes" id="UP000469724"/>
    </source>
</evidence>
<dbReference type="AlphaFoldDB" id="A0A7K3NI03"/>
<dbReference type="GO" id="GO:0003676">
    <property type="term" value="F:nucleic acid binding"/>
    <property type="evidence" value="ECO:0007669"/>
    <property type="project" value="InterPro"/>
</dbReference>
<comment type="caution">
    <text evidence="2">The sequence shown here is derived from an EMBL/GenBank/DDBJ whole genome shotgun (WGS) entry which is preliminary data.</text>
</comment>
<dbReference type="RefSeq" id="WP_163300889.1">
    <property type="nucleotide sequence ID" value="NZ_JAAGRQ010000010.1"/>
</dbReference>
<organism evidence="2 3">
    <name type="scientific">Desulfolutivibrio sulfodismutans</name>
    <dbReference type="NCBI Taxonomy" id="63561"/>
    <lineage>
        <taxon>Bacteria</taxon>
        <taxon>Pseudomonadati</taxon>
        <taxon>Thermodesulfobacteriota</taxon>
        <taxon>Desulfovibrionia</taxon>
        <taxon>Desulfovibrionales</taxon>
        <taxon>Desulfovibrionaceae</taxon>
        <taxon>Desulfolutivibrio</taxon>
    </lineage>
</organism>